<dbReference type="EMBL" id="LNQP01000026">
    <property type="protein sequence ID" value="KSU88250.1"/>
    <property type="molecule type" value="Genomic_DNA"/>
</dbReference>
<dbReference type="Pfam" id="PF00485">
    <property type="entry name" value="PRK"/>
    <property type="match status" value="1"/>
</dbReference>
<dbReference type="GO" id="GO:0016301">
    <property type="term" value="F:kinase activity"/>
    <property type="evidence" value="ECO:0007669"/>
    <property type="project" value="UniProtKB-KW"/>
</dbReference>
<dbReference type="RefSeq" id="WP_025911815.1">
    <property type="nucleotide sequence ID" value="NZ_KQ758642.1"/>
</dbReference>
<dbReference type="SUPFAM" id="SSF52540">
    <property type="entry name" value="P-loop containing nucleoside triphosphate hydrolases"/>
    <property type="match status" value="1"/>
</dbReference>
<comment type="caution">
    <text evidence="2">The sequence shown here is derived from an EMBL/GenBank/DDBJ whole genome shotgun (WGS) entry which is preliminary data.</text>
</comment>
<dbReference type="Proteomes" id="UP000053681">
    <property type="component" value="Unassembled WGS sequence"/>
</dbReference>
<dbReference type="InterPro" id="IPR006083">
    <property type="entry name" value="PRK/URK"/>
</dbReference>
<protein>
    <submittedName>
        <fullName evidence="2">Phosphoribulokinase</fullName>
    </submittedName>
</protein>
<keyword evidence="2" id="KW-0808">Transferase</keyword>
<dbReference type="PANTHER" id="PTHR10285">
    <property type="entry name" value="URIDINE KINASE"/>
    <property type="match status" value="1"/>
</dbReference>
<dbReference type="GO" id="GO:0005524">
    <property type="term" value="F:ATP binding"/>
    <property type="evidence" value="ECO:0007669"/>
    <property type="project" value="InterPro"/>
</dbReference>
<reference evidence="2 3" key="1">
    <citation type="submission" date="2015-11" db="EMBL/GenBank/DDBJ databases">
        <title>Bacillus caseinolyticus sp nov.</title>
        <authorList>
            <person name="Dastager S.G."/>
            <person name="Mawlankar R."/>
        </authorList>
    </citation>
    <scope>NUCLEOTIDE SEQUENCE [LARGE SCALE GENOMIC DNA]</scope>
    <source>
        <strain evidence="2 3">SGD-V-76</strain>
    </source>
</reference>
<keyword evidence="3" id="KW-1185">Reference proteome</keyword>
<proteinExistence type="predicted"/>
<accession>A0A0V8JMQ3</accession>
<dbReference type="AlphaFoldDB" id="A0A0V8JMQ3"/>
<dbReference type="InterPro" id="IPR027417">
    <property type="entry name" value="P-loop_NTPase"/>
</dbReference>
<organism evidence="2 3">
    <name type="scientific">Priestia veravalensis</name>
    <dbReference type="NCBI Taxonomy" id="1414648"/>
    <lineage>
        <taxon>Bacteria</taxon>
        <taxon>Bacillati</taxon>
        <taxon>Bacillota</taxon>
        <taxon>Bacilli</taxon>
        <taxon>Bacillales</taxon>
        <taxon>Bacillaceae</taxon>
        <taxon>Priestia</taxon>
    </lineage>
</organism>
<keyword evidence="2" id="KW-0418">Kinase</keyword>
<gene>
    <name evidence="2" type="ORF">AS180_08860</name>
</gene>
<name>A0A0V8JMQ3_9BACI</name>
<dbReference type="Gene3D" id="3.40.50.300">
    <property type="entry name" value="P-loop containing nucleotide triphosphate hydrolases"/>
    <property type="match status" value="1"/>
</dbReference>
<evidence type="ECO:0000313" key="3">
    <source>
        <dbReference type="Proteomes" id="UP000053681"/>
    </source>
</evidence>
<evidence type="ECO:0000259" key="1">
    <source>
        <dbReference type="Pfam" id="PF00485"/>
    </source>
</evidence>
<sequence>MDQIVRDVASLIKCKNKKMIIGISGHGASGKTTFAKKLIHLLGEDEVNYINTDPYIVDSNLRKQTLISYEYKGERHEGKITACHPSAHHRNALERDVQMIRSSFDFYTIGTHYLESILISARKRISIIEGMSVAFTNLNLYDRTIYLYTNEETELMRRSERDVFERGMDLDYLRRTHQERRIQYDVFMHAYHRDFDIVIKNSNENFILEKSK</sequence>
<evidence type="ECO:0000313" key="2">
    <source>
        <dbReference type="EMBL" id="KSU88250.1"/>
    </source>
</evidence>
<dbReference type="PRINTS" id="PR00988">
    <property type="entry name" value="URIDINKINASE"/>
</dbReference>
<feature type="domain" description="Phosphoribulokinase/uridine kinase" evidence="1">
    <location>
        <begin position="20"/>
        <end position="204"/>
    </location>
</feature>